<reference evidence="3 4" key="1">
    <citation type="submission" date="2020-02" db="EMBL/GenBank/DDBJ databases">
        <title>Comparative genomics of sulfur disproportionating microorganisms.</title>
        <authorList>
            <person name="Ward L.M."/>
            <person name="Bertran E."/>
            <person name="Johnston D.T."/>
        </authorList>
    </citation>
    <scope>NUCLEOTIDE SEQUENCE [LARGE SCALE GENOMIC DNA]</scope>
    <source>
        <strain evidence="3 4">DSM 3696</strain>
    </source>
</reference>
<dbReference type="Pfam" id="PF13801">
    <property type="entry name" value="Metal_resist"/>
    <property type="match status" value="1"/>
</dbReference>
<dbReference type="Proteomes" id="UP000469724">
    <property type="component" value="Unassembled WGS sequence"/>
</dbReference>
<proteinExistence type="predicted"/>
<gene>
    <name evidence="3" type="ORF">G3N56_08835</name>
</gene>
<dbReference type="RefSeq" id="WP_163301892.1">
    <property type="nucleotide sequence ID" value="NZ_JAAGRQ010000029.1"/>
</dbReference>
<dbReference type="InterPro" id="IPR025961">
    <property type="entry name" value="Metal_resist"/>
</dbReference>
<sequence>MRIKMKTLFLIAAVMFCVANLAQAQPGGPGGPGGHGGPGGPDGPPPFMMPGVSPEKCQAVDRIMDETETKLFPLIQELKVQKAKLEALVVDVKSDDAAITAQIEEISKVRTALEKIKVEARRKVIKETGVILPPGGPGGHSHMGPPGFPG</sequence>
<feature type="compositionally biased region" description="Gly residues" evidence="1">
    <location>
        <begin position="28"/>
        <end position="40"/>
    </location>
</feature>
<evidence type="ECO:0000256" key="2">
    <source>
        <dbReference type="SAM" id="SignalP"/>
    </source>
</evidence>
<organism evidence="3 4">
    <name type="scientific">Desulfolutivibrio sulfodismutans</name>
    <dbReference type="NCBI Taxonomy" id="63561"/>
    <lineage>
        <taxon>Bacteria</taxon>
        <taxon>Pseudomonadati</taxon>
        <taxon>Thermodesulfobacteriota</taxon>
        <taxon>Desulfovibrionia</taxon>
        <taxon>Desulfovibrionales</taxon>
        <taxon>Desulfovibrionaceae</taxon>
        <taxon>Desulfolutivibrio</taxon>
    </lineage>
</organism>
<dbReference type="Gene3D" id="1.20.120.1490">
    <property type="match status" value="1"/>
</dbReference>
<accession>A0A7K3NM45</accession>
<evidence type="ECO:0000313" key="3">
    <source>
        <dbReference type="EMBL" id="NDY56845.1"/>
    </source>
</evidence>
<evidence type="ECO:0000313" key="4">
    <source>
        <dbReference type="Proteomes" id="UP000469724"/>
    </source>
</evidence>
<comment type="caution">
    <text evidence="3">The sequence shown here is derived from an EMBL/GenBank/DDBJ whole genome shotgun (WGS) entry which is preliminary data.</text>
</comment>
<evidence type="ECO:0000256" key="1">
    <source>
        <dbReference type="SAM" id="MobiDB-lite"/>
    </source>
</evidence>
<feature type="chain" id="PRO_5029558540" evidence="2">
    <location>
        <begin position="25"/>
        <end position="150"/>
    </location>
</feature>
<dbReference type="AlphaFoldDB" id="A0A7K3NM45"/>
<dbReference type="EMBL" id="JAAGRQ010000029">
    <property type="protein sequence ID" value="NDY56845.1"/>
    <property type="molecule type" value="Genomic_DNA"/>
</dbReference>
<feature type="signal peptide" evidence="2">
    <location>
        <begin position="1"/>
        <end position="24"/>
    </location>
</feature>
<keyword evidence="2" id="KW-0732">Signal</keyword>
<protein>
    <submittedName>
        <fullName evidence="3">Periplasmic heavy metal sensor</fullName>
    </submittedName>
</protein>
<feature type="region of interest" description="Disordered" evidence="1">
    <location>
        <begin position="129"/>
        <end position="150"/>
    </location>
</feature>
<name>A0A7K3NM45_9BACT</name>
<feature type="compositionally biased region" description="Low complexity" evidence="1">
    <location>
        <begin position="140"/>
        <end position="150"/>
    </location>
</feature>
<feature type="region of interest" description="Disordered" evidence="1">
    <location>
        <begin position="28"/>
        <end position="53"/>
    </location>
</feature>
<keyword evidence="4" id="KW-1185">Reference proteome</keyword>